<protein>
    <submittedName>
        <fullName evidence="1">Uncharacterized protein</fullName>
    </submittedName>
</protein>
<sequence>MPARACTYIPNPTRRGFSFSFQPLSICREYRICFASRRCSCGRHQLGQSHG</sequence>
<proteinExistence type="evidence at transcript level"/>
<dbReference type="AlphaFoldDB" id="C0PLQ4"/>
<dbReference type="EMBL" id="BT086796">
    <property type="protein sequence ID" value="ACR37149.1"/>
    <property type="molecule type" value="mRNA"/>
</dbReference>
<name>C0PLQ4_MAIZE</name>
<reference evidence="1" key="1">
    <citation type="journal article" date="2009" name="PLoS Genet.">
        <title>Sequencing, mapping, and analysis of 27,455 maize full-length cDNAs.</title>
        <authorList>
            <person name="Soderlund C."/>
            <person name="Descour A."/>
            <person name="Kudrna D."/>
            <person name="Bomhoff M."/>
            <person name="Boyd L."/>
            <person name="Currie J."/>
            <person name="Angelova A."/>
            <person name="Collura K."/>
            <person name="Wissotski M."/>
            <person name="Ashley E."/>
            <person name="Morrow D."/>
            <person name="Fernandes J."/>
            <person name="Walbot V."/>
            <person name="Yu Y."/>
        </authorList>
    </citation>
    <scope>NUCLEOTIDE SEQUENCE</scope>
    <source>
        <strain evidence="1">B73</strain>
    </source>
</reference>
<organism evidence="1">
    <name type="scientific">Zea mays</name>
    <name type="common">Maize</name>
    <dbReference type="NCBI Taxonomy" id="4577"/>
    <lineage>
        <taxon>Eukaryota</taxon>
        <taxon>Viridiplantae</taxon>
        <taxon>Streptophyta</taxon>
        <taxon>Embryophyta</taxon>
        <taxon>Tracheophyta</taxon>
        <taxon>Spermatophyta</taxon>
        <taxon>Magnoliopsida</taxon>
        <taxon>Liliopsida</taxon>
        <taxon>Poales</taxon>
        <taxon>Poaceae</taxon>
        <taxon>PACMAD clade</taxon>
        <taxon>Panicoideae</taxon>
        <taxon>Andropogonodae</taxon>
        <taxon>Andropogoneae</taxon>
        <taxon>Tripsacinae</taxon>
        <taxon>Zea</taxon>
    </lineage>
</organism>
<evidence type="ECO:0000313" key="1">
    <source>
        <dbReference type="EMBL" id="ACN36120.1"/>
    </source>
</evidence>
<reference evidence="1" key="2">
    <citation type="submission" date="2012-06" db="EMBL/GenBank/DDBJ databases">
        <authorList>
            <person name="Yu Y."/>
            <person name="Currie J."/>
            <person name="Lomeli R."/>
            <person name="Angelova A."/>
            <person name="Collura K."/>
            <person name="Wissotski M."/>
            <person name="Campos D."/>
            <person name="Kudrna D."/>
            <person name="Golser W."/>
            <person name="Ashely E."/>
            <person name="Descour A."/>
            <person name="Fernandes J."/>
            <person name="Soderlund C."/>
            <person name="Walbot V."/>
        </authorList>
    </citation>
    <scope>NUCLEOTIDE SEQUENCE</scope>
    <source>
        <strain evidence="1">B73</strain>
    </source>
</reference>
<accession>C0PLQ4</accession>
<dbReference type="EMBL" id="BT069223">
    <property type="protein sequence ID" value="ACN36120.1"/>
    <property type="molecule type" value="mRNA"/>
</dbReference>